<feature type="compositionally biased region" description="Basic residues" evidence="6">
    <location>
        <begin position="105"/>
        <end position="114"/>
    </location>
</feature>
<reference evidence="8" key="1">
    <citation type="submission" date="2020-10" db="EMBL/GenBank/DDBJ databases">
        <authorList>
            <person name="Han B."/>
            <person name="Lu T."/>
            <person name="Zhao Q."/>
            <person name="Huang X."/>
            <person name="Zhao Y."/>
        </authorList>
    </citation>
    <scope>NUCLEOTIDE SEQUENCE</scope>
</reference>
<evidence type="ECO:0000256" key="4">
    <source>
        <dbReference type="ARBA" id="ARBA00022989"/>
    </source>
</evidence>
<dbReference type="Proteomes" id="UP000604825">
    <property type="component" value="Unassembled WGS sequence"/>
</dbReference>
<dbReference type="PANTHER" id="PTHR11266:SF17">
    <property type="entry name" value="PROTEIN MPV17"/>
    <property type="match status" value="1"/>
</dbReference>
<comment type="similarity">
    <text evidence="2">Belongs to the peroxisomal membrane protein PXMP2/4 family.</text>
</comment>
<evidence type="ECO:0000256" key="2">
    <source>
        <dbReference type="ARBA" id="ARBA00006824"/>
    </source>
</evidence>
<evidence type="ECO:0000256" key="7">
    <source>
        <dbReference type="SAM" id="Phobius"/>
    </source>
</evidence>
<dbReference type="PANTHER" id="PTHR11266">
    <property type="entry name" value="PEROXISOMAL MEMBRANE PROTEIN 2, PXMP2 MPV17"/>
    <property type="match status" value="1"/>
</dbReference>
<dbReference type="Pfam" id="PF04117">
    <property type="entry name" value="Mpv17_PMP22"/>
    <property type="match status" value="1"/>
</dbReference>
<gene>
    <name evidence="8" type="ORF">NCGR_LOCUS22889</name>
</gene>
<keyword evidence="5 7" id="KW-0472">Membrane</keyword>
<protein>
    <recommendedName>
        <fullName evidence="10">MPV17</fullName>
    </recommendedName>
</protein>
<feature type="transmembrane region" description="Helical" evidence="7">
    <location>
        <begin position="259"/>
        <end position="283"/>
    </location>
</feature>
<proteinExistence type="inferred from homology"/>
<comment type="subcellular location">
    <subcellularLocation>
        <location evidence="1">Membrane</location>
        <topology evidence="1">Multi-pass membrane protein</topology>
    </subcellularLocation>
</comment>
<dbReference type="GO" id="GO:0005737">
    <property type="term" value="C:cytoplasm"/>
    <property type="evidence" value="ECO:0007669"/>
    <property type="project" value="TreeGrafter"/>
</dbReference>
<organism evidence="8 9">
    <name type="scientific">Miscanthus lutarioriparius</name>
    <dbReference type="NCBI Taxonomy" id="422564"/>
    <lineage>
        <taxon>Eukaryota</taxon>
        <taxon>Viridiplantae</taxon>
        <taxon>Streptophyta</taxon>
        <taxon>Embryophyta</taxon>
        <taxon>Tracheophyta</taxon>
        <taxon>Spermatophyta</taxon>
        <taxon>Magnoliopsida</taxon>
        <taxon>Liliopsida</taxon>
        <taxon>Poales</taxon>
        <taxon>Poaceae</taxon>
        <taxon>PACMAD clade</taxon>
        <taxon>Panicoideae</taxon>
        <taxon>Andropogonodae</taxon>
        <taxon>Andropogoneae</taxon>
        <taxon>Saccharinae</taxon>
        <taxon>Miscanthus</taxon>
    </lineage>
</organism>
<evidence type="ECO:0000313" key="8">
    <source>
        <dbReference type="EMBL" id="CAD6233554.1"/>
    </source>
</evidence>
<sequence>MRRLWRWYQQCLTTHPVRTQVVSSGILWGLGDIGAQAVTHYSTRPDRRGHASSPPEVAAATAPIGHPITAPFPGEVPREGETDARRVEDAVAARGGDGKEGGLRANRHRPRVTRRPASNGQAAVAGVGLPPEHRSRRRENGRERRNCRDREEQSKRISDNLYETDSPLVTIRQTWDRRSESSVMSDVTPFGMVLEPLFCDLRGDKDNIDNKDFKVDWRRVGITSSFGFAFVGPVGHYWYEYLDRFIRRRFQPNTFKFVASKVAADGFLFGPLDLLLFFSYVGLGQGRSVEQVKEDVKRDFIPALVFGGTIWPAVQIANFRFIPVRYQLLYVNLFCLLDSCFLSWIEQQGDASWKRWFTSFQKIEDQKSKVQVKQSFNRENTCRGVQSKHLPRANLIA</sequence>
<keyword evidence="3 7" id="KW-0812">Transmembrane</keyword>
<feature type="transmembrane region" description="Helical" evidence="7">
    <location>
        <begin position="328"/>
        <end position="345"/>
    </location>
</feature>
<dbReference type="OrthoDB" id="10267969at2759"/>
<dbReference type="EMBL" id="CAJGYO010000005">
    <property type="protein sequence ID" value="CAD6233554.1"/>
    <property type="molecule type" value="Genomic_DNA"/>
</dbReference>
<evidence type="ECO:0000313" key="9">
    <source>
        <dbReference type="Proteomes" id="UP000604825"/>
    </source>
</evidence>
<feature type="transmembrane region" description="Helical" evidence="7">
    <location>
        <begin position="220"/>
        <end position="239"/>
    </location>
</feature>
<comment type="caution">
    <text evidence="8">The sequence shown here is derived from an EMBL/GenBank/DDBJ whole genome shotgun (WGS) entry which is preliminary data.</text>
</comment>
<evidence type="ECO:0000256" key="1">
    <source>
        <dbReference type="ARBA" id="ARBA00004141"/>
    </source>
</evidence>
<evidence type="ECO:0008006" key="10">
    <source>
        <dbReference type="Google" id="ProtNLM"/>
    </source>
</evidence>
<accession>A0A811P0F7</accession>
<evidence type="ECO:0000256" key="3">
    <source>
        <dbReference type="ARBA" id="ARBA00022692"/>
    </source>
</evidence>
<dbReference type="InterPro" id="IPR007248">
    <property type="entry name" value="Mpv17_PMP22"/>
</dbReference>
<dbReference type="GO" id="GO:0016020">
    <property type="term" value="C:membrane"/>
    <property type="evidence" value="ECO:0007669"/>
    <property type="project" value="UniProtKB-SubCell"/>
</dbReference>
<keyword evidence="9" id="KW-1185">Reference proteome</keyword>
<name>A0A811P0F7_9POAL</name>
<feature type="compositionally biased region" description="Basic and acidic residues" evidence="6">
    <location>
        <begin position="76"/>
        <end position="102"/>
    </location>
</feature>
<evidence type="ECO:0000256" key="5">
    <source>
        <dbReference type="ARBA" id="ARBA00023136"/>
    </source>
</evidence>
<dbReference type="AlphaFoldDB" id="A0A811P0F7"/>
<evidence type="ECO:0000256" key="6">
    <source>
        <dbReference type="SAM" id="MobiDB-lite"/>
    </source>
</evidence>
<feature type="region of interest" description="Disordered" evidence="6">
    <location>
        <begin position="42"/>
        <end position="159"/>
    </location>
</feature>
<keyword evidence="4 7" id="KW-1133">Transmembrane helix</keyword>
<feature type="transmembrane region" description="Helical" evidence="7">
    <location>
        <begin position="303"/>
        <end position="322"/>
    </location>
</feature>
<feature type="compositionally biased region" description="Basic and acidic residues" evidence="6">
    <location>
        <begin position="138"/>
        <end position="158"/>
    </location>
</feature>